<accession>A0A178ZPL3</accession>
<comment type="caution">
    <text evidence="3">The sequence shown here is derived from an EMBL/GenBank/DDBJ whole genome shotgun (WGS) entry which is preliminary data.</text>
</comment>
<dbReference type="GeneID" id="30008140"/>
<evidence type="ECO:0000313" key="3">
    <source>
        <dbReference type="EMBL" id="OAP61768.1"/>
    </source>
</evidence>
<feature type="transmembrane region" description="Helical" evidence="2">
    <location>
        <begin position="273"/>
        <end position="296"/>
    </location>
</feature>
<dbReference type="GO" id="GO:0006915">
    <property type="term" value="P:apoptotic process"/>
    <property type="evidence" value="ECO:0007669"/>
    <property type="project" value="InterPro"/>
</dbReference>
<evidence type="ECO:0000256" key="1">
    <source>
        <dbReference type="SAM" id="MobiDB-lite"/>
    </source>
</evidence>
<gene>
    <name evidence="3" type="ORF">AYL99_03971</name>
</gene>
<evidence type="ECO:0000256" key="2">
    <source>
        <dbReference type="SAM" id="Phobius"/>
    </source>
</evidence>
<dbReference type="InterPro" id="IPR037847">
    <property type="entry name" value="GRAMDC4"/>
</dbReference>
<dbReference type="EMBL" id="LVYI01000003">
    <property type="protein sequence ID" value="OAP61768.1"/>
    <property type="molecule type" value="Genomic_DNA"/>
</dbReference>
<keyword evidence="4" id="KW-1185">Reference proteome</keyword>
<feature type="region of interest" description="Disordered" evidence="1">
    <location>
        <begin position="466"/>
        <end position="492"/>
    </location>
</feature>
<protein>
    <submittedName>
        <fullName evidence="3">Uncharacterized protein</fullName>
    </submittedName>
</protein>
<proteinExistence type="predicted"/>
<feature type="transmembrane region" description="Helical" evidence="2">
    <location>
        <begin position="379"/>
        <end position="399"/>
    </location>
</feature>
<reference evidence="3 4" key="1">
    <citation type="submission" date="2016-04" db="EMBL/GenBank/DDBJ databases">
        <title>Draft genome of Fonsecaea erecta CBS 125763.</title>
        <authorList>
            <person name="Weiss V.A."/>
            <person name="Vicente V.A."/>
            <person name="Raittz R.T."/>
            <person name="Moreno L.F."/>
            <person name="De Souza E.M."/>
            <person name="Pedrosa F.O."/>
            <person name="Steffens M.B."/>
            <person name="Faoro H."/>
            <person name="Tadra-Sfeir M.Z."/>
            <person name="Najafzadeh M.J."/>
            <person name="Felipe M.S."/>
            <person name="Teixeira M."/>
            <person name="Sun J."/>
            <person name="Xi L."/>
            <person name="Gomes R."/>
            <person name="De Azevedo C.M."/>
            <person name="Salgado C.G."/>
            <person name="Da Silva M.B."/>
            <person name="Nascimento M.F."/>
            <person name="Queiroz-Telles F."/>
            <person name="Attili D.S."/>
            <person name="Gorbushina A."/>
        </authorList>
    </citation>
    <scope>NUCLEOTIDE SEQUENCE [LARGE SCALE GENOMIC DNA]</scope>
    <source>
        <strain evidence="3 4">CBS 125763</strain>
    </source>
</reference>
<sequence>MSLSPRDSVAEAEQHVGHLLDRAIHAKDKLKEKSKRLLSPGQADASSDDEEDIFSDAAFDPAKVLHNSSPKAKRSTSETVHDDLQSVKYLATHPRRVMRSKATHIAAGKLGKRHPTFTVDNNQELLDAHDALAQAVSSDFSDADTSAVTSEIDQAHDRVRKIEHQRESLQTAWILGRHVSRVKVVRPVSRPNRSQFRDGERFAWERYLGYMALYYTRDFTTGYIDDFDSPPFDLEDLARIIERIAITSAPWQSFLVDVRHIYMWRSPRRTAKWLALYCVLWYTQHIVGYLYFYIIYSTVRNRFRTHSVQTVRESVSRAVDREARVQAWGELIQRHGQHDWLEPFLDELGPIIQLQLGDLASFLEILLNFHRWERPNLTLATLFFFSCCLLITLCADMAFCVKLVWFVFGGGFFLTYPIATNFPKYRLLLSQFRWVFWDIPTHAELAVLRLQEKAAAKEDADLTEFELRGDNDDNDDDRTEDENDNDDDQSDRGRTEARYAFRVYDTVRGRARLVVRRTGLTLYPKSGQEARNWPFSSLTEMRKLDSVDVQSVSTSASTLQNLKHLHTRSAAGLQFLVLRNGGDPPAAAAELTVLLHPVDRDRVFNLVLAWSGLRWQCLQMERHHTTAATSQRSNLDRAIKRAFH</sequence>
<feature type="transmembrane region" description="Helical" evidence="2">
    <location>
        <begin position="405"/>
        <end position="423"/>
    </location>
</feature>
<dbReference type="AlphaFoldDB" id="A0A178ZPL3"/>
<keyword evidence="2" id="KW-1133">Transmembrane helix</keyword>
<dbReference type="PANTHER" id="PTHR37402:SF1">
    <property type="entry name" value="GRAM DOMAIN-CONTAINING PROTEIN 4"/>
    <property type="match status" value="1"/>
</dbReference>
<name>A0A178ZPL3_9EURO</name>
<keyword evidence="2" id="KW-0472">Membrane</keyword>
<keyword evidence="2" id="KW-0812">Transmembrane</keyword>
<feature type="compositionally biased region" description="Acidic residues" evidence="1">
    <location>
        <begin position="472"/>
        <end position="489"/>
    </location>
</feature>
<dbReference type="RefSeq" id="XP_018695135.1">
    <property type="nucleotide sequence ID" value="XM_018835485.1"/>
</dbReference>
<organism evidence="3 4">
    <name type="scientific">Fonsecaea erecta</name>
    <dbReference type="NCBI Taxonomy" id="1367422"/>
    <lineage>
        <taxon>Eukaryota</taxon>
        <taxon>Fungi</taxon>
        <taxon>Dikarya</taxon>
        <taxon>Ascomycota</taxon>
        <taxon>Pezizomycotina</taxon>
        <taxon>Eurotiomycetes</taxon>
        <taxon>Chaetothyriomycetidae</taxon>
        <taxon>Chaetothyriales</taxon>
        <taxon>Herpotrichiellaceae</taxon>
        <taxon>Fonsecaea</taxon>
    </lineage>
</organism>
<dbReference type="PANTHER" id="PTHR37402">
    <property type="entry name" value="GRAM DOMAIN-CONTAINING PROTEIN 4"/>
    <property type="match status" value="1"/>
</dbReference>
<dbReference type="OrthoDB" id="1708389at2759"/>
<dbReference type="STRING" id="1367422.A0A178ZPL3"/>
<feature type="region of interest" description="Disordered" evidence="1">
    <location>
        <begin position="33"/>
        <end position="53"/>
    </location>
</feature>
<evidence type="ECO:0000313" key="4">
    <source>
        <dbReference type="Proteomes" id="UP000078343"/>
    </source>
</evidence>
<dbReference type="Proteomes" id="UP000078343">
    <property type="component" value="Unassembled WGS sequence"/>
</dbReference>